<comment type="caution">
    <text evidence="1">The sequence shown here is derived from an EMBL/GenBank/DDBJ whole genome shotgun (WGS) entry which is preliminary data.</text>
</comment>
<gene>
    <name evidence="1" type="ORF">CYMTET_45229</name>
</gene>
<evidence type="ECO:0000313" key="2">
    <source>
        <dbReference type="Proteomes" id="UP001190700"/>
    </source>
</evidence>
<accession>A0AAE0BYM6</accession>
<reference evidence="1 2" key="1">
    <citation type="journal article" date="2015" name="Genome Biol. Evol.">
        <title>Comparative Genomics of a Bacterivorous Green Alga Reveals Evolutionary Causalities and Consequences of Phago-Mixotrophic Mode of Nutrition.</title>
        <authorList>
            <person name="Burns J.A."/>
            <person name="Paasch A."/>
            <person name="Narechania A."/>
            <person name="Kim E."/>
        </authorList>
    </citation>
    <scope>NUCLEOTIDE SEQUENCE [LARGE SCALE GENOMIC DNA]</scope>
    <source>
        <strain evidence="1 2">PLY_AMNH</strain>
    </source>
</reference>
<sequence>MSFQAASDTFALTFQVLNQSLSHEGPSRLNVTDSILNLVEEDSFEPGAVQRKGTSSILPAGFGLPYGAHVPAREETMLTATSAYGESRKGMLSEAMQVVHDEESQRHLQLSKRLKADVKHHEQQLASFVNKVELLKLDASKSEQLLIEKSSLHGLKQQLKREVIDPLHHSTGRTQAAAATGVAQPCVTHICRNGMLGILEGRGFVYASNW</sequence>
<protein>
    <submittedName>
        <fullName evidence="1">Uncharacterized protein</fullName>
    </submittedName>
</protein>
<dbReference type="EMBL" id="LGRX02030923">
    <property type="protein sequence ID" value="KAK3245191.1"/>
    <property type="molecule type" value="Genomic_DNA"/>
</dbReference>
<evidence type="ECO:0000313" key="1">
    <source>
        <dbReference type="EMBL" id="KAK3245191.1"/>
    </source>
</evidence>
<dbReference type="Proteomes" id="UP001190700">
    <property type="component" value="Unassembled WGS sequence"/>
</dbReference>
<name>A0AAE0BYM6_9CHLO</name>
<keyword evidence="2" id="KW-1185">Reference proteome</keyword>
<dbReference type="AlphaFoldDB" id="A0AAE0BYM6"/>
<proteinExistence type="predicted"/>
<organism evidence="1 2">
    <name type="scientific">Cymbomonas tetramitiformis</name>
    <dbReference type="NCBI Taxonomy" id="36881"/>
    <lineage>
        <taxon>Eukaryota</taxon>
        <taxon>Viridiplantae</taxon>
        <taxon>Chlorophyta</taxon>
        <taxon>Pyramimonadophyceae</taxon>
        <taxon>Pyramimonadales</taxon>
        <taxon>Pyramimonadaceae</taxon>
        <taxon>Cymbomonas</taxon>
    </lineage>
</organism>